<feature type="compositionally biased region" description="Low complexity" evidence="2">
    <location>
        <begin position="693"/>
        <end position="723"/>
    </location>
</feature>
<feature type="compositionally biased region" description="Low complexity" evidence="2">
    <location>
        <begin position="93"/>
        <end position="107"/>
    </location>
</feature>
<feature type="region of interest" description="Disordered" evidence="2">
    <location>
        <begin position="758"/>
        <end position="785"/>
    </location>
</feature>
<comment type="caution">
    <text evidence="3">The sequence shown here is derived from an EMBL/GenBank/DDBJ whole genome shotgun (WGS) entry which is preliminary data.</text>
</comment>
<accession>A0AAN6VHY7</accession>
<dbReference type="InterPro" id="IPR024312">
    <property type="entry name" value="TACC_fungi"/>
</dbReference>
<sequence length="785" mass="85607">MAAPLSPTPSAALNFSTPASLRHETETCDDARRPVGINSENRGSEDDGDSSPFLSHLKDDVTSPTPRGPSPPKVRPGSRIISGSELSPLKILQQHQQSQVQANTQQSSPPPATEEVSSPAKSMAPPPLPQSPRKPGPIKRFPVKVSQPGSAGSESPRRSLEDRRSSGERQATAATTLQDAARESEGFKHAIDIFEDDEVSAMHDDHVDERDNDRAHTLSMVHESPHEQSHLGEEEHSTADDTMVSTFSAYSSMPNLTMLAQMRSDSPTRFSAQDGSATTPRATGRAEGLPPPPPSSSSSRTPRGNGSFDGGSTTNLMDFTEQMRYSAYGAPQPTPSRRGGHMPPSSRGSNAASSTPQRNNLVNLLDFDIPPAPTPRSIPTITPRELESLKSGFLSEISSLKASLSGKEAEALSLKTAVGDAEKRVGVCMEQLREVEGAQDALQAERDSWERRGREMESVLRKVKGEIGISQREREELEFKLDEAEKRREAAEMMAQEAESKMAGMRAVEIAVERVARELHALYKSKHETKVAALKKSYEHRWEKQVRKLQAQVDQLTHEGDELRHNNNMMARGGIDRARLAEMEDERRAERARDAALLREREAEVDKVEAVLRTVQADNADLRVLLERERVEKGELVQLAEEMMNMQASQSFVVAPVPEEPAPVQHAAPPPPVVQQQQHHQHQQAKTPNRRLSSSISVAASSSRTPGGGPPTTNGNGNNNGNNFRMSNSFRASGLRAPGAMMGLKGAESRIGRMAHERTKSAAATGGYGGTTTRVARRGGDYEFD</sequence>
<feature type="coiled-coil region" evidence="1">
    <location>
        <begin position="432"/>
        <end position="501"/>
    </location>
</feature>
<dbReference type="PANTHER" id="PTHR48125">
    <property type="entry name" value="LP07818P1"/>
    <property type="match status" value="1"/>
</dbReference>
<feature type="compositionally biased region" description="Basic and acidic residues" evidence="2">
    <location>
        <begin position="155"/>
        <end position="167"/>
    </location>
</feature>
<organism evidence="3 4">
    <name type="scientific">Chaetomidium leptoderma</name>
    <dbReference type="NCBI Taxonomy" id="669021"/>
    <lineage>
        <taxon>Eukaryota</taxon>
        <taxon>Fungi</taxon>
        <taxon>Dikarya</taxon>
        <taxon>Ascomycota</taxon>
        <taxon>Pezizomycotina</taxon>
        <taxon>Sordariomycetes</taxon>
        <taxon>Sordariomycetidae</taxon>
        <taxon>Sordariales</taxon>
        <taxon>Chaetomiaceae</taxon>
        <taxon>Chaetomidium</taxon>
    </lineage>
</organism>
<feature type="region of interest" description="Disordered" evidence="2">
    <location>
        <begin position="660"/>
        <end position="728"/>
    </location>
</feature>
<dbReference type="PANTHER" id="PTHR48125:SF12">
    <property type="entry name" value="AT HOOK TRANSCRIPTION FACTOR FAMILY-RELATED"/>
    <property type="match status" value="1"/>
</dbReference>
<dbReference type="Proteomes" id="UP001302745">
    <property type="component" value="Unassembled WGS sequence"/>
</dbReference>
<feature type="compositionally biased region" description="Basic and acidic residues" evidence="2">
    <location>
        <begin position="180"/>
        <end position="192"/>
    </location>
</feature>
<feature type="region of interest" description="Disordered" evidence="2">
    <location>
        <begin position="1"/>
        <end position="243"/>
    </location>
</feature>
<gene>
    <name evidence="3" type="ORF">C8A00DRAFT_45357</name>
</gene>
<feature type="compositionally biased region" description="Pro residues" evidence="2">
    <location>
        <begin position="124"/>
        <end position="135"/>
    </location>
</feature>
<feature type="region of interest" description="Disordered" evidence="2">
    <location>
        <begin position="260"/>
        <end position="359"/>
    </location>
</feature>
<feature type="coiled-coil region" evidence="1">
    <location>
        <begin position="539"/>
        <end position="618"/>
    </location>
</feature>
<feature type="compositionally biased region" description="Low complexity" evidence="2">
    <location>
        <begin position="1"/>
        <end position="13"/>
    </location>
</feature>
<evidence type="ECO:0000256" key="1">
    <source>
        <dbReference type="SAM" id="Coils"/>
    </source>
</evidence>
<keyword evidence="1" id="KW-0175">Coiled coil</keyword>
<name>A0AAN6VHY7_9PEZI</name>
<feature type="compositionally biased region" description="Basic and acidic residues" evidence="2">
    <location>
        <begin position="223"/>
        <end position="239"/>
    </location>
</feature>
<dbReference type="EMBL" id="MU857016">
    <property type="protein sequence ID" value="KAK4151429.1"/>
    <property type="molecule type" value="Genomic_DNA"/>
</dbReference>
<feature type="compositionally biased region" description="Basic and acidic residues" evidence="2">
    <location>
        <begin position="21"/>
        <end position="33"/>
    </location>
</feature>
<reference evidence="3" key="1">
    <citation type="journal article" date="2023" name="Mol. Phylogenet. Evol.">
        <title>Genome-scale phylogeny and comparative genomics of the fungal order Sordariales.</title>
        <authorList>
            <person name="Hensen N."/>
            <person name="Bonometti L."/>
            <person name="Westerberg I."/>
            <person name="Brannstrom I.O."/>
            <person name="Guillou S."/>
            <person name="Cros-Aarteil S."/>
            <person name="Calhoun S."/>
            <person name="Haridas S."/>
            <person name="Kuo A."/>
            <person name="Mondo S."/>
            <person name="Pangilinan J."/>
            <person name="Riley R."/>
            <person name="LaButti K."/>
            <person name="Andreopoulos B."/>
            <person name="Lipzen A."/>
            <person name="Chen C."/>
            <person name="Yan M."/>
            <person name="Daum C."/>
            <person name="Ng V."/>
            <person name="Clum A."/>
            <person name="Steindorff A."/>
            <person name="Ohm R.A."/>
            <person name="Martin F."/>
            <person name="Silar P."/>
            <person name="Natvig D.O."/>
            <person name="Lalanne C."/>
            <person name="Gautier V."/>
            <person name="Ament-Velasquez S.L."/>
            <person name="Kruys A."/>
            <person name="Hutchinson M.I."/>
            <person name="Powell A.J."/>
            <person name="Barry K."/>
            <person name="Miller A.N."/>
            <person name="Grigoriev I.V."/>
            <person name="Debuchy R."/>
            <person name="Gladieux P."/>
            <person name="Hiltunen Thoren M."/>
            <person name="Johannesson H."/>
        </authorList>
    </citation>
    <scope>NUCLEOTIDE SEQUENCE</scope>
    <source>
        <strain evidence="3">CBS 538.74</strain>
    </source>
</reference>
<evidence type="ECO:0000256" key="2">
    <source>
        <dbReference type="SAM" id="MobiDB-lite"/>
    </source>
</evidence>
<evidence type="ECO:0000313" key="3">
    <source>
        <dbReference type="EMBL" id="KAK4151429.1"/>
    </source>
</evidence>
<feature type="compositionally biased region" description="Polar residues" evidence="2">
    <location>
        <begin position="263"/>
        <end position="281"/>
    </location>
</feature>
<reference evidence="3" key="2">
    <citation type="submission" date="2023-05" db="EMBL/GenBank/DDBJ databases">
        <authorList>
            <consortium name="Lawrence Berkeley National Laboratory"/>
            <person name="Steindorff A."/>
            <person name="Hensen N."/>
            <person name="Bonometti L."/>
            <person name="Westerberg I."/>
            <person name="Brannstrom I.O."/>
            <person name="Guillou S."/>
            <person name="Cros-Aarteil S."/>
            <person name="Calhoun S."/>
            <person name="Haridas S."/>
            <person name="Kuo A."/>
            <person name="Mondo S."/>
            <person name="Pangilinan J."/>
            <person name="Riley R."/>
            <person name="Labutti K."/>
            <person name="Andreopoulos B."/>
            <person name="Lipzen A."/>
            <person name="Chen C."/>
            <person name="Yanf M."/>
            <person name="Daum C."/>
            <person name="Ng V."/>
            <person name="Clum A."/>
            <person name="Ohm R."/>
            <person name="Martin F."/>
            <person name="Silar P."/>
            <person name="Natvig D."/>
            <person name="Lalanne C."/>
            <person name="Gautier V."/>
            <person name="Ament-Velasquez S.L."/>
            <person name="Kruys A."/>
            <person name="Hutchinson M.I."/>
            <person name="Powell A.J."/>
            <person name="Barry K."/>
            <person name="Miller A.N."/>
            <person name="Grigoriev I.V."/>
            <person name="Debuchy R."/>
            <person name="Gladieux P."/>
            <person name="Thoren M.H."/>
            <person name="Johannesson H."/>
        </authorList>
    </citation>
    <scope>NUCLEOTIDE SEQUENCE</scope>
    <source>
        <strain evidence="3">CBS 538.74</strain>
    </source>
</reference>
<evidence type="ECO:0000313" key="4">
    <source>
        <dbReference type="Proteomes" id="UP001302745"/>
    </source>
</evidence>
<dbReference type="AlphaFoldDB" id="A0AAN6VHY7"/>
<protein>
    <submittedName>
        <fullName evidence="3">Uncharacterized protein</fullName>
    </submittedName>
</protein>
<feature type="compositionally biased region" description="Polar residues" evidence="2">
    <location>
        <begin position="346"/>
        <end position="359"/>
    </location>
</feature>
<feature type="compositionally biased region" description="Polar residues" evidence="2">
    <location>
        <begin position="300"/>
        <end position="317"/>
    </location>
</feature>
<dbReference type="Pfam" id="PF12709">
    <property type="entry name" value="Fungal_TACC"/>
    <property type="match status" value="1"/>
</dbReference>
<keyword evidence="4" id="KW-1185">Reference proteome</keyword>
<feature type="compositionally biased region" description="Basic and acidic residues" evidence="2">
    <location>
        <begin position="200"/>
        <end position="216"/>
    </location>
</feature>
<proteinExistence type="predicted"/>